<gene>
    <name evidence="2" type="ORF">QLQ12_35940</name>
</gene>
<organism evidence="2 3">
    <name type="scientific">Actinoplanes sandaracinus</name>
    <dbReference type="NCBI Taxonomy" id="3045177"/>
    <lineage>
        <taxon>Bacteria</taxon>
        <taxon>Bacillati</taxon>
        <taxon>Actinomycetota</taxon>
        <taxon>Actinomycetes</taxon>
        <taxon>Micromonosporales</taxon>
        <taxon>Micromonosporaceae</taxon>
        <taxon>Actinoplanes</taxon>
    </lineage>
</organism>
<evidence type="ECO:0000313" key="3">
    <source>
        <dbReference type="Proteomes" id="UP001241758"/>
    </source>
</evidence>
<dbReference type="EMBL" id="JASCTH010000029">
    <property type="protein sequence ID" value="MDI6103996.1"/>
    <property type="molecule type" value="Genomic_DNA"/>
</dbReference>
<proteinExistence type="predicted"/>
<dbReference type="Gene3D" id="3.10.180.10">
    <property type="entry name" value="2,3-Dihydroxybiphenyl 1,2-Dioxygenase, domain 1"/>
    <property type="match status" value="2"/>
</dbReference>
<evidence type="ECO:0000313" key="2">
    <source>
        <dbReference type="EMBL" id="MDI6103996.1"/>
    </source>
</evidence>
<sequence length="230" mass="24789">MVMARFKDLCLDSDEPSTLARFWAAALSLEPASRHDDGVVRLPLGPRGSATTLGINPVREFRTGKTRVHLDLRLADPEPSALIGAGASVLSTPGENGWWVLADPDGNAFCAFPPNGSRPGVEKLIVDSRDPEAQARWWSGITGGDIDHSQGGSALVGAEGFPWRYWLFDPVPEPKTVKNRLHWDVDLLSADPAPLIAAGATVLREPSGDVGWWVLADPEGNEFCAYPRSA</sequence>
<name>A0ABT6WW84_9ACTN</name>
<dbReference type="SUPFAM" id="SSF54593">
    <property type="entry name" value="Glyoxalase/Bleomycin resistance protein/Dihydroxybiphenyl dioxygenase"/>
    <property type="match status" value="2"/>
</dbReference>
<comment type="caution">
    <text evidence="2">The sequence shown here is derived from an EMBL/GenBank/DDBJ whole genome shotgun (WGS) entry which is preliminary data.</text>
</comment>
<dbReference type="Proteomes" id="UP001241758">
    <property type="component" value="Unassembled WGS sequence"/>
</dbReference>
<feature type="domain" description="Glyoxalase-like" evidence="1">
    <location>
        <begin position="124"/>
        <end position="225"/>
    </location>
</feature>
<feature type="domain" description="Glyoxalase-like" evidence="1">
    <location>
        <begin position="9"/>
        <end position="111"/>
    </location>
</feature>
<dbReference type="InterPro" id="IPR041581">
    <property type="entry name" value="Glyoxalase_6"/>
</dbReference>
<dbReference type="InterPro" id="IPR029068">
    <property type="entry name" value="Glyas_Bleomycin-R_OHBP_Dase"/>
</dbReference>
<dbReference type="PANTHER" id="PTHR35908">
    <property type="entry name" value="HYPOTHETICAL FUSION PROTEIN"/>
    <property type="match status" value="1"/>
</dbReference>
<keyword evidence="3" id="KW-1185">Reference proteome</keyword>
<reference evidence="2 3" key="1">
    <citation type="submission" date="2023-05" db="EMBL/GenBank/DDBJ databases">
        <title>Actinoplanes sp. NEAU-A12 genome sequencing.</title>
        <authorList>
            <person name="Wang Z.-S."/>
        </authorList>
    </citation>
    <scope>NUCLEOTIDE SEQUENCE [LARGE SCALE GENOMIC DNA]</scope>
    <source>
        <strain evidence="2 3">NEAU-A12</strain>
    </source>
</reference>
<evidence type="ECO:0000259" key="1">
    <source>
        <dbReference type="Pfam" id="PF18029"/>
    </source>
</evidence>
<dbReference type="Pfam" id="PF18029">
    <property type="entry name" value="Glyoxalase_6"/>
    <property type="match status" value="2"/>
</dbReference>
<dbReference type="RefSeq" id="WP_282765249.1">
    <property type="nucleotide sequence ID" value="NZ_JASCTH010000029.1"/>
</dbReference>
<accession>A0ABT6WW84</accession>
<dbReference type="PANTHER" id="PTHR35908:SF1">
    <property type="entry name" value="CONSERVED PROTEIN"/>
    <property type="match status" value="1"/>
</dbReference>
<protein>
    <submittedName>
        <fullName evidence="2">VOC family protein</fullName>
    </submittedName>
</protein>